<dbReference type="CDD" id="cd01647">
    <property type="entry name" value="RT_LTR"/>
    <property type="match status" value="1"/>
</dbReference>
<dbReference type="SUPFAM" id="SSF56672">
    <property type="entry name" value="DNA/RNA polymerases"/>
    <property type="match status" value="1"/>
</dbReference>
<dbReference type="InterPro" id="IPR000477">
    <property type="entry name" value="RT_dom"/>
</dbReference>
<dbReference type="EMBL" id="CADCXU010007958">
    <property type="protein sequence ID" value="CAA9998983.1"/>
    <property type="molecule type" value="Genomic_DNA"/>
</dbReference>
<dbReference type="AlphaFoldDB" id="A0A6H5GAX8"/>
<dbReference type="InterPro" id="IPR043502">
    <property type="entry name" value="DNA/RNA_pol_sf"/>
</dbReference>
<dbReference type="Gene3D" id="3.30.70.270">
    <property type="match status" value="1"/>
</dbReference>
<dbReference type="PANTHER" id="PTHR37984:SF5">
    <property type="entry name" value="PROTEIN NYNRIN-LIKE"/>
    <property type="match status" value="1"/>
</dbReference>
<dbReference type="GO" id="GO:0071897">
    <property type="term" value="P:DNA biosynthetic process"/>
    <property type="evidence" value="ECO:0007669"/>
    <property type="project" value="UniProtKB-ARBA"/>
</dbReference>
<keyword evidence="3" id="KW-1185">Reference proteome</keyword>
<evidence type="ECO:0000313" key="2">
    <source>
        <dbReference type="EMBL" id="CAA9998983.1"/>
    </source>
</evidence>
<name>A0A6H5GAX8_9HEMI</name>
<dbReference type="Pfam" id="PF00078">
    <property type="entry name" value="RVT_1"/>
    <property type="match status" value="1"/>
</dbReference>
<dbReference type="InterPro" id="IPR050951">
    <property type="entry name" value="Retrovirus_Pol_polyprotein"/>
</dbReference>
<evidence type="ECO:0000259" key="1">
    <source>
        <dbReference type="Pfam" id="PF00078"/>
    </source>
</evidence>
<dbReference type="InterPro" id="IPR043128">
    <property type="entry name" value="Rev_trsase/Diguanyl_cyclase"/>
</dbReference>
<dbReference type="OrthoDB" id="6627998at2759"/>
<protein>
    <recommendedName>
        <fullName evidence="1">Reverse transcriptase domain-containing protein</fullName>
    </recommendedName>
</protein>
<proteinExistence type="predicted"/>
<evidence type="ECO:0000313" key="3">
    <source>
        <dbReference type="Proteomes" id="UP000479000"/>
    </source>
</evidence>
<reference evidence="2 3" key="1">
    <citation type="submission" date="2020-02" db="EMBL/GenBank/DDBJ databases">
        <authorList>
            <person name="Ferguson B K."/>
        </authorList>
    </citation>
    <scope>NUCLEOTIDE SEQUENCE [LARGE SCALE GENOMIC DNA]</scope>
</reference>
<dbReference type="PANTHER" id="PTHR37984">
    <property type="entry name" value="PROTEIN CBG26694"/>
    <property type="match status" value="1"/>
</dbReference>
<dbReference type="Gene3D" id="3.10.10.10">
    <property type="entry name" value="HIV Type 1 Reverse Transcriptase, subunit A, domain 1"/>
    <property type="match status" value="1"/>
</dbReference>
<feature type="non-terminal residue" evidence="2">
    <location>
        <position position="252"/>
    </location>
</feature>
<accession>A0A6H5GAX8</accession>
<feature type="domain" description="Reverse transcriptase" evidence="1">
    <location>
        <begin position="95"/>
        <end position="201"/>
    </location>
</feature>
<organism evidence="2 3">
    <name type="scientific">Nesidiocoris tenuis</name>
    <dbReference type="NCBI Taxonomy" id="355587"/>
    <lineage>
        <taxon>Eukaryota</taxon>
        <taxon>Metazoa</taxon>
        <taxon>Ecdysozoa</taxon>
        <taxon>Arthropoda</taxon>
        <taxon>Hexapoda</taxon>
        <taxon>Insecta</taxon>
        <taxon>Pterygota</taxon>
        <taxon>Neoptera</taxon>
        <taxon>Paraneoptera</taxon>
        <taxon>Hemiptera</taxon>
        <taxon>Heteroptera</taxon>
        <taxon>Panheteroptera</taxon>
        <taxon>Cimicomorpha</taxon>
        <taxon>Miridae</taxon>
        <taxon>Dicyphina</taxon>
        <taxon>Nesidiocoris</taxon>
    </lineage>
</organism>
<gene>
    <name evidence="2" type="ORF">NTEN_LOCUS5266</name>
</gene>
<dbReference type="Proteomes" id="UP000479000">
    <property type="component" value="Unassembled WGS sequence"/>
</dbReference>
<sequence length="252" mass="28577">MKNANYYDTSEIGTFKNFEFDIKLKPNSTPVFQRARPIPFALRRGVEEELDRLVRENVLEKLDYSEWSSPVVPIVKPTGSIRLCGDYSSTVNPQVEITQDPFPGFEEAFQALRGGKRFTVLDVRSAFLHLPVSLKTSEILTLNTHRGLYRPKRLMYGTSPAPAVWQKFMENILKDADCTVVHDDLIITSRNDGEHLKRLEKNASSSTTTRLCRSPLPSTQIHTDLELYSVTSSKAKNGQSPSHPAYFRILSK</sequence>